<feature type="domain" description="Pyruvate kinase C-terminal" evidence="1">
    <location>
        <begin position="43"/>
        <end position="123"/>
    </location>
</feature>
<dbReference type="InterPro" id="IPR036918">
    <property type="entry name" value="Pyrv_Knase_C_sf"/>
</dbReference>
<dbReference type="GO" id="GO:0030955">
    <property type="term" value="F:potassium ion binding"/>
    <property type="evidence" value="ECO:0007669"/>
    <property type="project" value="InterPro"/>
</dbReference>
<dbReference type="PaxDb" id="4577-GRMZM2G309363_P01"/>
<evidence type="ECO:0000259" key="1">
    <source>
        <dbReference type="Pfam" id="PF02887"/>
    </source>
</evidence>
<dbReference type="EMBL" id="CM007647">
    <property type="protein sequence ID" value="ONL97533.1"/>
    <property type="molecule type" value="Genomic_DNA"/>
</dbReference>
<sequence length="133" mass="14321">MLSCSWGISRASSANNVKDSHTNYGAVFKLMSNIAPIFMSPLESLASSLVQTANISNASLILVLTRGGTTTRLVAKYRPTILVITTMVPKLKTDDNFNWTCNNECPSRHNMIVSGLILILLAATAKASDTEST</sequence>
<dbReference type="Pfam" id="PF02887">
    <property type="entry name" value="PK_C"/>
    <property type="match status" value="1"/>
</dbReference>
<dbReference type="InterPro" id="IPR015795">
    <property type="entry name" value="Pyrv_Knase_C"/>
</dbReference>
<evidence type="ECO:0000313" key="2">
    <source>
        <dbReference type="EMBL" id="ONL97533.1"/>
    </source>
</evidence>
<dbReference type="eggNOG" id="KOG2323">
    <property type="taxonomic scope" value="Eukaryota"/>
</dbReference>
<dbReference type="Gene3D" id="3.40.1380.20">
    <property type="entry name" value="Pyruvate kinase, C-terminal domain"/>
    <property type="match status" value="1"/>
</dbReference>
<keyword evidence="2" id="KW-0670">Pyruvate</keyword>
<organism evidence="2">
    <name type="scientific">Zea mays</name>
    <name type="common">Maize</name>
    <dbReference type="NCBI Taxonomy" id="4577"/>
    <lineage>
        <taxon>Eukaryota</taxon>
        <taxon>Viridiplantae</taxon>
        <taxon>Streptophyta</taxon>
        <taxon>Embryophyta</taxon>
        <taxon>Tracheophyta</taxon>
        <taxon>Spermatophyta</taxon>
        <taxon>Magnoliopsida</taxon>
        <taxon>Liliopsida</taxon>
        <taxon>Poales</taxon>
        <taxon>Poaceae</taxon>
        <taxon>PACMAD clade</taxon>
        <taxon>Panicoideae</taxon>
        <taxon>Andropogonodae</taxon>
        <taxon>Andropogoneae</taxon>
        <taxon>Tripsacinae</taxon>
        <taxon>Zea</taxon>
    </lineage>
</organism>
<name>A0A1D6K187_MAIZE</name>
<keyword evidence="2" id="KW-0418">Kinase</keyword>
<dbReference type="AlphaFoldDB" id="A0A1D6K187"/>
<dbReference type="STRING" id="4577.A0A1D6K187"/>
<dbReference type="GO" id="GO:0016301">
    <property type="term" value="F:kinase activity"/>
    <property type="evidence" value="ECO:0007669"/>
    <property type="project" value="UniProtKB-KW"/>
</dbReference>
<keyword evidence="2" id="KW-0808">Transferase</keyword>
<proteinExistence type="predicted"/>
<dbReference type="PANTHER" id="PTHR11817">
    <property type="entry name" value="PYRUVATE KINASE"/>
    <property type="match status" value="1"/>
</dbReference>
<dbReference type="GO" id="GO:0000287">
    <property type="term" value="F:magnesium ion binding"/>
    <property type="evidence" value="ECO:0007669"/>
    <property type="project" value="InterPro"/>
</dbReference>
<gene>
    <name evidence="2" type="ORF">ZEAMMB73_Zm00001d028983</name>
</gene>
<dbReference type="InterPro" id="IPR001697">
    <property type="entry name" value="Pyr_Knase"/>
</dbReference>
<dbReference type="SUPFAM" id="SSF52935">
    <property type="entry name" value="PK C-terminal domain-like"/>
    <property type="match status" value="1"/>
</dbReference>
<protein>
    <submittedName>
        <fullName evidence="2">Pyruvate kinase family protein</fullName>
    </submittedName>
</protein>
<reference evidence="2" key="1">
    <citation type="submission" date="2015-12" db="EMBL/GenBank/DDBJ databases">
        <title>Update maize B73 reference genome by single molecule sequencing technologies.</title>
        <authorList>
            <consortium name="Maize Genome Sequencing Project"/>
            <person name="Ware D."/>
        </authorList>
    </citation>
    <scope>NUCLEOTIDE SEQUENCE [LARGE SCALE GENOMIC DNA]</scope>
    <source>
        <tissue evidence="2">Seedling</tissue>
    </source>
</reference>
<dbReference type="SMR" id="A0A1D6K187"/>
<dbReference type="GO" id="GO:0004743">
    <property type="term" value="F:pyruvate kinase activity"/>
    <property type="evidence" value="ECO:0007669"/>
    <property type="project" value="InterPro"/>
</dbReference>
<accession>A0A1D6K187</accession>
<dbReference type="InParanoid" id="A0A1D6K187"/>
<dbReference type="OMA" id="NIAPIFM"/>